<reference evidence="2 3" key="1">
    <citation type="journal article" date="2015" name="Nature">
        <title>rRNA introns, odd ribosomes, and small enigmatic genomes across a large radiation of phyla.</title>
        <authorList>
            <person name="Brown C.T."/>
            <person name="Hug L.A."/>
            <person name="Thomas B.C."/>
            <person name="Sharon I."/>
            <person name="Castelle C.J."/>
            <person name="Singh A."/>
            <person name="Wilkins M.J."/>
            <person name="Williams K.H."/>
            <person name="Banfield J.F."/>
        </authorList>
    </citation>
    <scope>NUCLEOTIDE SEQUENCE [LARGE SCALE GENOMIC DNA]</scope>
</reference>
<dbReference type="AlphaFoldDB" id="A0A0G0T2F2"/>
<feature type="coiled-coil region" evidence="1">
    <location>
        <begin position="224"/>
        <end position="258"/>
    </location>
</feature>
<accession>A0A0G0T2F2</accession>
<dbReference type="EMBL" id="LBYB01000015">
    <property type="protein sequence ID" value="KKR41270.1"/>
    <property type="molecule type" value="Genomic_DNA"/>
</dbReference>
<protein>
    <submittedName>
        <fullName evidence="2">Uncharacterized protein</fullName>
    </submittedName>
</protein>
<keyword evidence="1" id="KW-0175">Coiled coil</keyword>
<evidence type="ECO:0000256" key="1">
    <source>
        <dbReference type="SAM" id="Coils"/>
    </source>
</evidence>
<organism evidence="2 3">
    <name type="scientific">Candidatus Daviesbacteria bacterium GW2011_GWC2_40_12</name>
    <dbReference type="NCBI Taxonomy" id="1618431"/>
    <lineage>
        <taxon>Bacteria</taxon>
        <taxon>Candidatus Daviesiibacteriota</taxon>
    </lineage>
</organism>
<sequence length="432" mass="45199">MGIEAIGSIGSAMGSVASGIGKVSAGAAPAVAGVGGLKGFGGLEGLAPAGLSALPDVGGIAGSLGEFKASVPLASFDKGPITGGFLEGFKPMSAADITTINTGGGVASAPLGEILFKAPSKPAVISQAEIVVAAAWEKSTLPLSKPTEVFPEVVLKQPAWDVFAPEAVPLKAPNIVEFPKPQIITLPILEPNTETAGKAMTKTSTENRISAAVTPAVLPQAVLQEQEVEEIVEEKMEKQKLEERLEEEEEIERQVYLEDEDASAQRKIEIRAAVVKARAEADRLGLDKIAGWLVSKFLPGEHAGNRSQVVRKTGPDGSYQETVEAIGGAGEFESGEKAVERFDGIVAEKKPVKLGKNGNPVGNKDVARVFMHWLVKPIQATEEVVKRVVKKKAPPAQQSTASAVATEKKIIMTEPNLEQLSPALAGVFQKAA</sequence>
<comment type="caution">
    <text evidence="2">The sequence shown here is derived from an EMBL/GenBank/DDBJ whole genome shotgun (WGS) entry which is preliminary data.</text>
</comment>
<gene>
    <name evidence="2" type="ORF">UT77_C0015G0012</name>
</gene>
<proteinExistence type="predicted"/>
<name>A0A0G0T2F2_9BACT</name>
<dbReference type="Proteomes" id="UP000034881">
    <property type="component" value="Unassembled WGS sequence"/>
</dbReference>
<evidence type="ECO:0000313" key="2">
    <source>
        <dbReference type="EMBL" id="KKR41270.1"/>
    </source>
</evidence>
<evidence type="ECO:0000313" key="3">
    <source>
        <dbReference type="Proteomes" id="UP000034881"/>
    </source>
</evidence>